<name>A0A9D2D0R8_9FIRM</name>
<accession>A0A9D2D0R8</accession>
<evidence type="ECO:0000259" key="6">
    <source>
        <dbReference type="PROSITE" id="PS50937"/>
    </source>
</evidence>
<gene>
    <name evidence="7" type="ORF">IAA08_00805</name>
</gene>
<keyword evidence="4" id="KW-0804">Transcription</keyword>
<dbReference type="SUPFAM" id="SSF55136">
    <property type="entry name" value="Probable bacterial effector-binding domain"/>
    <property type="match status" value="1"/>
</dbReference>
<evidence type="ECO:0000256" key="3">
    <source>
        <dbReference type="ARBA" id="ARBA00023125"/>
    </source>
</evidence>
<dbReference type="Gene3D" id="3.20.80.10">
    <property type="entry name" value="Regulatory factor, effector binding domain"/>
    <property type="match status" value="1"/>
</dbReference>
<dbReference type="Proteomes" id="UP000824024">
    <property type="component" value="Unassembled WGS sequence"/>
</dbReference>
<dbReference type="InterPro" id="IPR009061">
    <property type="entry name" value="DNA-bd_dom_put_sf"/>
</dbReference>
<keyword evidence="1" id="KW-0678">Repressor</keyword>
<evidence type="ECO:0000256" key="1">
    <source>
        <dbReference type="ARBA" id="ARBA00022491"/>
    </source>
</evidence>
<dbReference type="EMBL" id="DXCH01000024">
    <property type="protein sequence ID" value="HIZ06457.1"/>
    <property type="molecule type" value="Genomic_DNA"/>
</dbReference>
<dbReference type="SUPFAM" id="SSF46955">
    <property type="entry name" value="Putative DNA-binding domain"/>
    <property type="match status" value="1"/>
</dbReference>
<dbReference type="Pfam" id="PF13411">
    <property type="entry name" value="MerR_1"/>
    <property type="match status" value="1"/>
</dbReference>
<proteinExistence type="predicted"/>
<dbReference type="SMART" id="SM00422">
    <property type="entry name" value="HTH_MERR"/>
    <property type="match status" value="1"/>
</dbReference>
<dbReference type="InterPro" id="IPR011256">
    <property type="entry name" value="Reg_factor_effector_dom_sf"/>
</dbReference>
<keyword evidence="5" id="KW-0175">Coiled coil</keyword>
<evidence type="ECO:0000313" key="8">
    <source>
        <dbReference type="Proteomes" id="UP000824024"/>
    </source>
</evidence>
<dbReference type="Pfam" id="PF06445">
    <property type="entry name" value="GyrI-like"/>
    <property type="match status" value="1"/>
</dbReference>
<protein>
    <submittedName>
        <fullName evidence="7">MerR family transcriptional regulator</fullName>
    </submittedName>
</protein>
<dbReference type="InterPro" id="IPR000551">
    <property type="entry name" value="MerR-type_HTH_dom"/>
</dbReference>
<evidence type="ECO:0000256" key="2">
    <source>
        <dbReference type="ARBA" id="ARBA00023015"/>
    </source>
</evidence>
<keyword evidence="3" id="KW-0238">DNA-binding</keyword>
<dbReference type="GO" id="GO:0003677">
    <property type="term" value="F:DNA binding"/>
    <property type="evidence" value="ECO:0007669"/>
    <property type="project" value="UniProtKB-KW"/>
</dbReference>
<dbReference type="InterPro" id="IPR010499">
    <property type="entry name" value="AraC_E-bd"/>
</dbReference>
<evidence type="ECO:0000256" key="5">
    <source>
        <dbReference type="SAM" id="Coils"/>
    </source>
</evidence>
<keyword evidence="2" id="KW-0805">Transcription regulation</keyword>
<dbReference type="Gene3D" id="1.10.1660.10">
    <property type="match status" value="1"/>
</dbReference>
<dbReference type="GO" id="GO:0003700">
    <property type="term" value="F:DNA-binding transcription factor activity"/>
    <property type="evidence" value="ECO:0007669"/>
    <property type="project" value="InterPro"/>
</dbReference>
<evidence type="ECO:0000256" key="4">
    <source>
        <dbReference type="ARBA" id="ARBA00023163"/>
    </source>
</evidence>
<dbReference type="AlphaFoldDB" id="A0A9D2D0R8"/>
<dbReference type="InterPro" id="IPR029442">
    <property type="entry name" value="GyrI-like"/>
</dbReference>
<reference evidence="7" key="2">
    <citation type="submission" date="2021-04" db="EMBL/GenBank/DDBJ databases">
        <authorList>
            <person name="Gilroy R."/>
        </authorList>
    </citation>
    <scope>NUCLEOTIDE SEQUENCE</scope>
    <source>
        <strain evidence="7">CHK192-9172</strain>
    </source>
</reference>
<reference evidence="7" key="1">
    <citation type="journal article" date="2021" name="PeerJ">
        <title>Extensive microbial diversity within the chicken gut microbiome revealed by metagenomics and culture.</title>
        <authorList>
            <person name="Gilroy R."/>
            <person name="Ravi A."/>
            <person name="Getino M."/>
            <person name="Pursley I."/>
            <person name="Horton D.L."/>
            <person name="Alikhan N.F."/>
            <person name="Baker D."/>
            <person name="Gharbi K."/>
            <person name="Hall N."/>
            <person name="Watson M."/>
            <person name="Adriaenssens E.M."/>
            <person name="Foster-Nyarko E."/>
            <person name="Jarju S."/>
            <person name="Secka A."/>
            <person name="Antonio M."/>
            <person name="Oren A."/>
            <person name="Chaudhuri R.R."/>
            <person name="La Ragione R."/>
            <person name="Hildebrand F."/>
            <person name="Pallen M.J."/>
        </authorList>
    </citation>
    <scope>NUCLEOTIDE SEQUENCE</scope>
    <source>
        <strain evidence="7">CHK192-9172</strain>
    </source>
</reference>
<feature type="coiled-coil region" evidence="5">
    <location>
        <begin position="88"/>
        <end position="122"/>
    </location>
</feature>
<organism evidence="7 8">
    <name type="scientific">Candidatus Eubacterium avistercoris</name>
    <dbReference type="NCBI Taxonomy" id="2838567"/>
    <lineage>
        <taxon>Bacteria</taxon>
        <taxon>Bacillati</taxon>
        <taxon>Bacillota</taxon>
        <taxon>Clostridia</taxon>
        <taxon>Eubacteriales</taxon>
        <taxon>Eubacteriaceae</taxon>
        <taxon>Eubacterium</taxon>
    </lineage>
</organism>
<evidence type="ECO:0000313" key="7">
    <source>
        <dbReference type="EMBL" id="HIZ06457.1"/>
    </source>
</evidence>
<dbReference type="CDD" id="cd01107">
    <property type="entry name" value="HTH_BmrR"/>
    <property type="match status" value="1"/>
</dbReference>
<dbReference type="PROSITE" id="PS50937">
    <property type="entry name" value="HTH_MERR_2"/>
    <property type="match status" value="1"/>
</dbReference>
<dbReference type="SMART" id="SM00871">
    <property type="entry name" value="AraC_E_bind"/>
    <property type="match status" value="1"/>
</dbReference>
<dbReference type="InterPro" id="IPR047057">
    <property type="entry name" value="MerR_fam"/>
</dbReference>
<comment type="caution">
    <text evidence="7">The sequence shown here is derived from an EMBL/GenBank/DDBJ whole genome shotgun (WGS) entry which is preliminary data.</text>
</comment>
<feature type="domain" description="HTH merR-type" evidence="6">
    <location>
        <begin position="11"/>
        <end position="81"/>
    </location>
</feature>
<dbReference type="PANTHER" id="PTHR30204">
    <property type="entry name" value="REDOX-CYCLING DRUG-SENSING TRANSCRIPTIONAL ACTIVATOR SOXR"/>
    <property type="match status" value="1"/>
</dbReference>
<sequence length="292" mass="34550">MCITYSSINRKLSISEMAQIHDISRQTLIYYDKIDLFKPEIIDEKNGYRYYSTLQIPLLREICFLRAIGMSLEDIRKNNEYNNSESTISLLESQNDKIDKQLKQLETQKKLIEKRVQIYRNATSYADADYKPTIETFPERRFLYHEWREDNHTRYELHYALMKIWNESEAYGILPSRRWGALFFKDEVEKGMPLNHAGGCCQINYDIPDLPGLHILPEGEYVCMPKFGMPYETSHINKLLSWVKENNYEIAGDIYEECLLDSIFYDDDNELDFCEIQIPIRKKDPDKTKGEA</sequence>
<dbReference type="PANTHER" id="PTHR30204:SF69">
    <property type="entry name" value="MERR-FAMILY TRANSCRIPTIONAL REGULATOR"/>
    <property type="match status" value="1"/>
</dbReference>